<dbReference type="GO" id="GO:0048188">
    <property type="term" value="C:Set1C/COMPASS complex"/>
    <property type="evidence" value="ECO:0007669"/>
    <property type="project" value="InterPro"/>
</dbReference>
<gene>
    <name evidence="8" type="ORF">TVAG_312950</name>
</gene>
<keyword evidence="3" id="KW-0863">Zinc-finger</keyword>
<evidence type="ECO:0000313" key="9">
    <source>
        <dbReference type="Proteomes" id="UP000001542"/>
    </source>
</evidence>
<evidence type="ECO:0000256" key="1">
    <source>
        <dbReference type="ARBA" id="ARBA00004123"/>
    </source>
</evidence>
<dbReference type="InterPro" id="IPR013083">
    <property type="entry name" value="Znf_RING/FYVE/PHD"/>
</dbReference>
<dbReference type="InterPro" id="IPR001965">
    <property type="entry name" value="Znf_PHD"/>
</dbReference>
<dbReference type="SUPFAM" id="SSF57903">
    <property type="entry name" value="FYVE/PHD zinc finger"/>
    <property type="match status" value="2"/>
</dbReference>
<dbReference type="InParanoid" id="A2FUK1"/>
<dbReference type="InterPro" id="IPR037869">
    <property type="entry name" value="Spp1/CFP1"/>
</dbReference>
<protein>
    <submittedName>
        <fullName evidence="8">PHD-finger family protein</fullName>
    </submittedName>
</protein>
<evidence type="ECO:0000256" key="6">
    <source>
        <dbReference type="SAM" id="MobiDB-lite"/>
    </source>
</evidence>
<evidence type="ECO:0000313" key="8">
    <source>
        <dbReference type="EMBL" id="EAX91408.1"/>
    </source>
</evidence>
<reference evidence="8" key="1">
    <citation type="submission" date="2006-10" db="EMBL/GenBank/DDBJ databases">
        <authorList>
            <person name="Amadeo P."/>
            <person name="Zhao Q."/>
            <person name="Wortman J."/>
            <person name="Fraser-Liggett C."/>
            <person name="Carlton J."/>
        </authorList>
    </citation>
    <scope>NUCLEOTIDE SEQUENCE</scope>
    <source>
        <strain evidence="8">G3</strain>
    </source>
</reference>
<dbReference type="Proteomes" id="UP000001542">
    <property type="component" value="Unassembled WGS sequence"/>
</dbReference>
<dbReference type="GO" id="GO:0008270">
    <property type="term" value="F:zinc ion binding"/>
    <property type="evidence" value="ECO:0007669"/>
    <property type="project" value="UniProtKB-KW"/>
</dbReference>
<dbReference type="Pfam" id="PF20826">
    <property type="entry name" value="PHD_5"/>
    <property type="match status" value="1"/>
</dbReference>
<evidence type="ECO:0000256" key="2">
    <source>
        <dbReference type="ARBA" id="ARBA00022723"/>
    </source>
</evidence>
<accession>A2FUK1</accession>
<evidence type="ECO:0000256" key="3">
    <source>
        <dbReference type="ARBA" id="ARBA00022771"/>
    </source>
</evidence>
<dbReference type="OrthoDB" id="79252at2759"/>
<dbReference type="Gene3D" id="3.30.40.10">
    <property type="entry name" value="Zinc/RING finger domain, C3HC4 (zinc finger)"/>
    <property type="match status" value="2"/>
</dbReference>
<keyword evidence="2" id="KW-0479">Metal-binding</keyword>
<feature type="domain" description="Zinc finger PHD-type" evidence="7">
    <location>
        <begin position="94"/>
        <end position="138"/>
    </location>
</feature>
<evidence type="ECO:0000256" key="4">
    <source>
        <dbReference type="ARBA" id="ARBA00022833"/>
    </source>
</evidence>
<feature type="compositionally biased region" description="Basic and acidic residues" evidence="6">
    <location>
        <begin position="529"/>
        <end position="543"/>
    </location>
</feature>
<dbReference type="VEuPathDB" id="TrichDB:TVAGG3_0045140"/>
<proteinExistence type="predicted"/>
<dbReference type="VEuPathDB" id="TrichDB:TVAG_312950"/>
<feature type="domain" description="Zinc finger PHD-type" evidence="7">
    <location>
        <begin position="143"/>
        <end position="189"/>
    </location>
</feature>
<keyword evidence="5" id="KW-0539">Nucleus</keyword>
<sequence length="681" mass="78422">MSEEKKPTITFVGPSLKDLLADTSTVEKPRTFSFSDFLVGNNKPPVPKAQVKVIIPQATVRKPKVIAAPTTVFQATIPKATEITGESGDRWNLRCFCDCYLEQGFMIQCERCECWQHAKCVNELPFKLTDHYTCPICAHKHIRCSCDDNLDYTLPLIRCTKCKYFVHRQCEGLDIGPVNPDTYVCKRCGGTFQQLPDVFLPNTLPFQNPKTNLTKTIIENLHPAIRSTPFYKVLLTKLVQKDLTLFHFLSVIYNELRSFFYITHPSISFQTVRKRRSDVATSFYKCLFYIANQLFYVNSDQIIALIDNLAKLDLYKDPGKRFFYNNLTTEPIQVTENAQNDFNKLKHLPEIPNISQQADLIVDNNGVFCKSELQPEQLVCILSGWVGLSDEFNYDRGIELNQFSIFSSKFIIDIHDRPQIGINFHRSLNPNCIVKLFQSKNNFYVGIFSGISDANGIDSRTRRGKFSIPSMTELTLPIDFPPGTLIEPIDYMSWHFDLDAATDPTSSPPPQQDTSLREARRIQRAMKEATKLEKIEKEKEKQALKKKKKKEKEMDKPNKKRLQKEKAQKKEEPEENDSFLFGLFSKPDVGPPLIQVYARNNEEEQEMEQEEEKEEDQIPEISKSTAEMSKLTPKQEKVPVDEISVPVDLSFLDKMRNYGDCSYQPLNLIDPTEEFRQIMRN</sequence>
<reference evidence="8" key="2">
    <citation type="journal article" date="2007" name="Science">
        <title>Draft genome sequence of the sexually transmitted pathogen Trichomonas vaginalis.</title>
        <authorList>
            <person name="Carlton J.M."/>
            <person name="Hirt R.P."/>
            <person name="Silva J.C."/>
            <person name="Delcher A.L."/>
            <person name="Schatz M."/>
            <person name="Zhao Q."/>
            <person name="Wortman J.R."/>
            <person name="Bidwell S.L."/>
            <person name="Alsmark U.C.M."/>
            <person name="Besteiro S."/>
            <person name="Sicheritz-Ponten T."/>
            <person name="Noel C.J."/>
            <person name="Dacks J.B."/>
            <person name="Foster P.G."/>
            <person name="Simillion C."/>
            <person name="Van de Peer Y."/>
            <person name="Miranda-Saavedra D."/>
            <person name="Barton G.J."/>
            <person name="Westrop G.D."/>
            <person name="Mueller S."/>
            <person name="Dessi D."/>
            <person name="Fiori P.L."/>
            <person name="Ren Q."/>
            <person name="Paulsen I."/>
            <person name="Zhang H."/>
            <person name="Bastida-Corcuera F.D."/>
            <person name="Simoes-Barbosa A."/>
            <person name="Brown M.T."/>
            <person name="Hayes R.D."/>
            <person name="Mukherjee M."/>
            <person name="Okumura C.Y."/>
            <person name="Schneider R."/>
            <person name="Smith A.J."/>
            <person name="Vanacova S."/>
            <person name="Villalvazo M."/>
            <person name="Haas B.J."/>
            <person name="Pertea M."/>
            <person name="Feldblyum T.V."/>
            <person name="Utterback T.R."/>
            <person name="Shu C.L."/>
            <person name="Osoegawa K."/>
            <person name="de Jong P.J."/>
            <person name="Hrdy I."/>
            <person name="Horvathova L."/>
            <person name="Zubacova Z."/>
            <person name="Dolezal P."/>
            <person name="Malik S.B."/>
            <person name="Logsdon J.M. Jr."/>
            <person name="Henze K."/>
            <person name="Gupta A."/>
            <person name="Wang C.C."/>
            <person name="Dunne R.L."/>
            <person name="Upcroft J.A."/>
            <person name="Upcroft P."/>
            <person name="White O."/>
            <person name="Salzberg S.L."/>
            <person name="Tang P."/>
            <person name="Chiu C.-H."/>
            <person name="Lee Y.-S."/>
            <person name="Embley T.M."/>
            <person name="Coombs G.H."/>
            <person name="Mottram J.C."/>
            <person name="Tachezy J."/>
            <person name="Fraser-Liggett C.M."/>
            <person name="Johnson P.J."/>
        </authorList>
    </citation>
    <scope>NUCLEOTIDE SEQUENCE [LARGE SCALE GENOMIC DNA]</scope>
    <source>
        <strain evidence="8">G3</strain>
    </source>
</reference>
<comment type="subcellular location">
    <subcellularLocation>
        <location evidence="1">Nucleus</location>
    </subcellularLocation>
</comment>
<dbReference type="PANTHER" id="PTHR46174">
    <property type="entry name" value="CXXC-TYPE ZINC FINGER PROTEIN 1"/>
    <property type="match status" value="1"/>
</dbReference>
<keyword evidence="4" id="KW-0862">Zinc</keyword>
<feature type="region of interest" description="Disordered" evidence="6">
    <location>
        <begin position="529"/>
        <end position="576"/>
    </location>
</feature>
<dbReference type="AlphaFoldDB" id="A2FUK1"/>
<organism evidence="8 9">
    <name type="scientific">Trichomonas vaginalis (strain ATCC PRA-98 / G3)</name>
    <dbReference type="NCBI Taxonomy" id="412133"/>
    <lineage>
        <taxon>Eukaryota</taxon>
        <taxon>Metamonada</taxon>
        <taxon>Parabasalia</taxon>
        <taxon>Trichomonadida</taxon>
        <taxon>Trichomonadidae</taxon>
        <taxon>Trichomonas</taxon>
    </lineage>
</organism>
<dbReference type="EMBL" id="DS114037">
    <property type="protein sequence ID" value="EAX91408.1"/>
    <property type="molecule type" value="Genomic_DNA"/>
</dbReference>
<dbReference type="PANTHER" id="PTHR46174:SF1">
    <property type="entry name" value="CXXC-TYPE ZINC FINGER PROTEIN 1"/>
    <property type="match status" value="1"/>
</dbReference>
<feature type="region of interest" description="Disordered" evidence="6">
    <location>
        <begin position="600"/>
        <end position="637"/>
    </location>
</feature>
<dbReference type="SMART" id="SM00249">
    <property type="entry name" value="PHD"/>
    <property type="match status" value="2"/>
</dbReference>
<evidence type="ECO:0000259" key="7">
    <source>
        <dbReference type="SMART" id="SM00249"/>
    </source>
</evidence>
<feature type="compositionally biased region" description="Acidic residues" evidence="6">
    <location>
        <begin position="603"/>
        <end position="618"/>
    </location>
</feature>
<keyword evidence="9" id="KW-1185">Reference proteome</keyword>
<dbReference type="KEGG" id="tva:4749101"/>
<dbReference type="InterPro" id="IPR011011">
    <property type="entry name" value="Znf_FYVE_PHD"/>
</dbReference>
<evidence type="ECO:0000256" key="5">
    <source>
        <dbReference type="ARBA" id="ARBA00023242"/>
    </source>
</evidence>
<name>A2FUK1_TRIV3</name>
<dbReference type="RefSeq" id="XP_001304338.1">
    <property type="nucleotide sequence ID" value="XM_001304337.1"/>
</dbReference>